<protein>
    <submittedName>
        <fullName evidence="2">Uncharacterized protein</fullName>
    </submittedName>
</protein>
<dbReference type="Proteomes" id="UP001054945">
    <property type="component" value="Unassembled WGS sequence"/>
</dbReference>
<sequence>MPGTNMQNKLDMKKFDLLCGKFSMHKTKDEKSLDWPRTLSVFGTEGPSNCRLSETKSAPTPSHHQLIRQEPPCPRSAEANNAPETRQIPKSR</sequence>
<proteinExistence type="predicted"/>
<accession>A0AAV4WWL0</accession>
<reference evidence="2 3" key="1">
    <citation type="submission" date="2021-06" db="EMBL/GenBank/DDBJ databases">
        <title>Caerostris extrusa draft genome.</title>
        <authorList>
            <person name="Kono N."/>
            <person name="Arakawa K."/>
        </authorList>
    </citation>
    <scope>NUCLEOTIDE SEQUENCE [LARGE SCALE GENOMIC DNA]</scope>
</reference>
<keyword evidence="3" id="KW-1185">Reference proteome</keyword>
<evidence type="ECO:0000256" key="1">
    <source>
        <dbReference type="SAM" id="MobiDB-lite"/>
    </source>
</evidence>
<dbReference type="EMBL" id="BPLR01016917">
    <property type="protein sequence ID" value="GIY87276.1"/>
    <property type="molecule type" value="Genomic_DNA"/>
</dbReference>
<name>A0AAV4WWL0_CAEEX</name>
<feature type="region of interest" description="Disordered" evidence="1">
    <location>
        <begin position="43"/>
        <end position="92"/>
    </location>
</feature>
<organism evidence="2 3">
    <name type="scientific">Caerostris extrusa</name>
    <name type="common">Bark spider</name>
    <name type="synonym">Caerostris bankana</name>
    <dbReference type="NCBI Taxonomy" id="172846"/>
    <lineage>
        <taxon>Eukaryota</taxon>
        <taxon>Metazoa</taxon>
        <taxon>Ecdysozoa</taxon>
        <taxon>Arthropoda</taxon>
        <taxon>Chelicerata</taxon>
        <taxon>Arachnida</taxon>
        <taxon>Araneae</taxon>
        <taxon>Araneomorphae</taxon>
        <taxon>Entelegynae</taxon>
        <taxon>Araneoidea</taxon>
        <taxon>Araneidae</taxon>
        <taxon>Caerostris</taxon>
    </lineage>
</organism>
<feature type="compositionally biased region" description="Polar residues" evidence="1">
    <location>
        <begin position="46"/>
        <end position="63"/>
    </location>
</feature>
<comment type="caution">
    <text evidence="2">The sequence shown here is derived from an EMBL/GenBank/DDBJ whole genome shotgun (WGS) entry which is preliminary data.</text>
</comment>
<gene>
    <name evidence="2" type="ORF">CEXT_739921</name>
</gene>
<evidence type="ECO:0000313" key="3">
    <source>
        <dbReference type="Proteomes" id="UP001054945"/>
    </source>
</evidence>
<feature type="compositionally biased region" description="Polar residues" evidence="1">
    <location>
        <begin position="78"/>
        <end position="92"/>
    </location>
</feature>
<dbReference type="AlphaFoldDB" id="A0AAV4WWL0"/>
<evidence type="ECO:0000313" key="2">
    <source>
        <dbReference type="EMBL" id="GIY87276.1"/>
    </source>
</evidence>